<keyword evidence="2" id="KW-0677">Repeat</keyword>
<dbReference type="AlphaFoldDB" id="G0QKT7"/>
<dbReference type="InParanoid" id="G0QKT7"/>
<dbReference type="PROSITE" id="PS50206">
    <property type="entry name" value="RHODANESE_3"/>
    <property type="match status" value="2"/>
</dbReference>
<dbReference type="Proteomes" id="UP000008983">
    <property type="component" value="Unassembled WGS sequence"/>
</dbReference>
<dbReference type="PANTHER" id="PTHR11364">
    <property type="entry name" value="THIOSULFATE SULFERTANSFERASE"/>
    <property type="match status" value="1"/>
</dbReference>
<keyword evidence="1" id="KW-0808">Transferase</keyword>
<proteinExistence type="predicted"/>
<dbReference type="eggNOG" id="KOG1529">
    <property type="taxonomic scope" value="Eukaryota"/>
</dbReference>
<protein>
    <recommendedName>
        <fullName evidence="3">Rhodanese domain-containing protein</fullName>
    </recommendedName>
</protein>
<dbReference type="SUPFAM" id="SSF52821">
    <property type="entry name" value="Rhodanese/Cell cycle control phosphatase"/>
    <property type="match status" value="2"/>
</dbReference>
<gene>
    <name evidence="4" type="ORF">IMG5_021720</name>
</gene>
<dbReference type="SMART" id="SM00450">
    <property type="entry name" value="RHOD"/>
    <property type="match status" value="2"/>
</dbReference>
<evidence type="ECO:0000313" key="4">
    <source>
        <dbReference type="EMBL" id="EGR34172.1"/>
    </source>
</evidence>
<dbReference type="InterPro" id="IPR036873">
    <property type="entry name" value="Rhodanese-like_dom_sf"/>
</dbReference>
<accession>G0QKT7</accession>
<dbReference type="GO" id="GO:0004792">
    <property type="term" value="F:thiosulfate-cyanide sulfurtransferase activity"/>
    <property type="evidence" value="ECO:0007669"/>
    <property type="project" value="TreeGrafter"/>
</dbReference>
<dbReference type="EMBL" id="GL983188">
    <property type="protein sequence ID" value="EGR34172.1"/>
    <property type="molecule type" value="Genomic_DNA"/>
</dbReference>
<dbReference type="GO" id="GO:0005739">
    <property type="term" value="C:mitochondrion"/>
    <property type="evidence" value="ECO:0007669"/>
    <property type="project" value="TreeGrafter"/>
</dbReference>
<sequence length="306" mass="36690">MIFVNNIKNLFITKIQQLVFQKSYNKTSQNYNLIECEELKKLIDQKADIKILYAYQAPISIQNKVIKLDHIPQSIMLNLQELDGKNNSKYQKIPSDQQFNSLMQKQNIKKQQKVIIYCNSITNSTRLHYLMDIFGYQNLYYLNGGLLRWYQLGFPLKQEYVLQQENQNIIEKKDDYSYKLNKEKLAFLEDIVEINQNYNNSDYLIIDTRKPQQYFEGQEFQWKHIPVLNVMIQKDGRFINKQQIENIFQEKDIDLNKLIISTCKRGYQATVFNFLGYYTFGDYYKGKVYDGSWDEYLQYKISQQKN</sequence>
<dbReference type="Gene3D" id="3.40.250.10">
    <property type="entry name" value="Rhodanese-like domain"/>
    <property type="match status" value="2"/>
</dbReference>
<dbReference type="STRING" id="857967.G0QKT7"/>
<dbReference type="InterPro" id="IPR001763">
    <property type="entry name" value="Rhodanese-like_dom"/>
</dbReference>
<evidence type="ECO:0000313" key="5">
    <source>
        <dbReference type="Proteomes" id="UP000008983"/>
    </source>
</evidence>
<dbReference type="OrthoDB" id="448293at2759"/>
<feature type="domain" description="Rhodanese" evidence="3">
    <location>
        <begin position="199"/>
        <end position="305"/>
    </location>
</feature>
<dbReference type="Pfam" id="PF00581">
    <property type="entry name" value="Rhodanese"/>
    <property type="match status" value="2"/>
</dbReference>
<dbReference type="OMA" id="YIQENQY"/>
<dbReference type="RefSeq" id="XP_004039476.1">
    <property type="nucleotide sequence ID" value="XM_004039428.1"/>
</dbReference>
<dbReference type="GeneID" id="14910357"/>
<evidence type="ECO:0000256" key="2">
    <source>
        <dbReference type="ARBA" id="ARBA00022737"/>
    </source>
</evidence>
<feature type="domain" description="Rhodanese" evidence="3">
    <location>
        <begin position="70"/>
        <end position="158"/>
    </location>
</feature>
<keyword evidence="5" id="KW-1185">Reference proteome</keyword>
<dbReference type="PANTHER" id="PTHR11364:SF27">
    <property type="entry name" value="SULFURTRANSFERASE"/>
    <property type="match status" value="1"/>
</dbReference>
<organism evidence="4 5">
    <name type="scientific">Ichthyophthirius multifiliis</name>
    <name type="common">White spot disease agent</name>
    <name type="synonym">Ich</name>
    <dbReference type="NCBI Taxonomy" id="5932"/>
    <lineage>
        <taxon>Eukaryota</taxon>
        <taxon>Sar</taxon>
        <taxon>Alveolata</taxon>
        <taxon>Ciliophora</taxon>
        <taxon>Intramacronucleata</taxon>
        <taxon>Oligohymenophorea</taxon>
        <taxon>Hymenostomatida</taxon>
        <taxon>Ophryoglenina</taxon>
        <taxon>Ichthyophthirius</taxon>
    </lineage>
</organism>
<dbReference type="InterPro" id="IPR045078">
    <property type="entry name" value="TST/MPST-like"/>
</dbReference>
<reference evidence="4 5" key="1">
    <citation type="submission" date="2011-07" db="EMBL/GenBank/DDBJ databases">
        <authorList>
            <person name="Coyne R."/>
            <person name="Brami D."/>
            <person name="Johnson J."/>
            <person name="Hostetler J."/>
            <person name="Hannick L."/>
            <person name="Clark T."/>
            <person name="Cassidy-Hanley D."/>
            <person name="Inman J."/>
        </authorList>
    </citation>
    <scope>NUCLEOTIDE SEQUENCE [LARGE SCALE GENOMIC DNA]</scope>
    <source>
        <strain evidence="4 5">G5</strain>
    </source>
</reference>
<evidence type="ECO:0000259" key="3">
    <source>
        <dbReference type="PROSITE" id="PS50206"/>
    </source>
</evidence>
<dbReference type="FunCoup" id="G0QKT7">
    <property type="interactions" value="61"/>
</dbReference>
<name>G0QKT7_ICHMU</name>
<evidence type="ECO:0000256" key="1">
    <source>
        <dbReference type="ARBA" id="ARBA00022679"/>
    </source>
</evidence>